<proteinExistence type="predicted"/>
<dbReference type="NCBIfam" id="NF037962">
    <property type="entry name" value="arsenic_eff"/>
    <property type="match status" value="1"/>
</dbReference>
<accession>A0A6C0UGZ8</accession>
<evidence type="ECO:0000313" key="2">
    <source>
        <dbReference type="Proteomes" id="UP000465846"/>
    </source>
</evidence>
<dbReference type="AlphaFoldDB" id="A0A6C0UGZ8"/>
<sequence>MIGLQEAIDIFVFSVRDGFVQVSAFVAITVLLFSYIQYRTGGRIVSYLESHERMQPIAGALLGLTPGCGGAIIAMPLYIRGTVSFGTVVAALAATAGDSAFVILALAPKAAAYAYAMAFVAAILFGYAIDIWGLGVGRVDRAVNRISRPMTDGGFTTTNVADGGPSIPNYEMDQSCHDHGHGTGGDSGLLTTISHGVHVLWWGVAIAGLVAGVLYLVRGAPEVPLEFAPTFFGLFTIAGLIGTTASFYLHFVGRRFIGEGEAGRIRDDFTSAYETFQHAAMETSMVTVWVIAAYLIYEYSIVIFSIDIGAIAAAAGVLAPIGGALLGLIPGCAPQIVFAQVYAQGGIPFSALTANAISQDGDALFPLMAIDMKAAIVATIYTTIPALIVGIALYAVWPYARFGFGVIG</sequence>
<dbReference type="Proteomes" id="UP000465846">
    <property type="component" value="Chromosome"/>
</dbReference>
<dbReference type="RefSeq" id="WP_163486650.1">
    <property type="nucleotide sequence ID" value="NZ_CP048739.1"/>
</dbReference>
<protein>
    <submittedName>
        <fullName evidence="1">Uncharacterized protein</fullName>
    </submittedName>
</protein>
<reference evidence="1 2" key="1">
    <citation type="submission" date="2020-02" db="EMBL/GenBank/DDBJ databases">
        <title>Whole genome sequence of Halogeometricum borinquense strain wsp4.</title>
        <authorList>
            <person name="Verma D.K."/>
            <person name="Gopal K."/>
            <person name="Prasad E.S."/>
        </authorList>
    </citation>
    <scope>NUCLEOTIDE SEQUENCE [LARGE SCALE GENOMIC DNA]</scope>
    <source>
        <strain evidence="2">wsp4</strain>
    </source>
</reference>
<dbReference type="GeneID" id="44079932"/>
<organism evidence="1 2">
    <name type="scientific">Halogeometricum borinquense</name>
    <dbReference type="NCBI Taxonomy" id="60847"/>
    <lineage>
        <taxon>Archaea</taxon>
        <taxon>Methanobacteriati</taxon>
        <taxon>Methanobacteriota</taxon>
        <taxon>Stenosarchaea group</taxon>
        <taxon>Halobacteria</taxon>
        <taxon>Halobacteriales</taxon>
        <taxon>Haloferacaceae</taxon>
        <taxon>Halogeometricum</taxon>
    </lineage>
</organism>
<dbReference type="InterPro" id="IPR021552">
    <property type="entry name" value="ArsP_2"/>
</dbReference>
<name>A0A6C0UGZ8_9EURY</name>
<dbReference type="EMBL" id="CP048739">
    <property type="protein sequence ID" value="QIB74762.1"/>
    <property type="molecule type" value="Genomic_DNA"/>
</dbReference>
<gene>
    <name evidence="1" type="ORF">G3I44_10985</name>
</gene>
<evidence type="ECO:0000313" key="1">
    <source>
        <dbReference type="EMBL" id="QIB74762.1"/>
    </source>
</evidence>
<dbReference type="Pfam" id="PF11449">
    <property type="entry name" value="ArsP_2"/>
    <property type="match status" value="1"/>
</dbReference>